<reference evidence="25 28" key="2">
    <citation type="submission" date="2018-03" db="EMBL/GenBank/DDBJ databases">
        <title>Genomic Encyclopedia of Archaeal and Bacterial Type Strains, Phase II (KMG-II): from individual species to whole genera.</title>
        <authorList>
            <person name="Goeker M."/>
        </authorList>
    </citation>
    <scope>NUCLEOTIDE SEQUENCE [LARGE SCALE GENOMIC DNA]</scope>
    <source>
        <strain evidence="25 28">DSM 29956</strain>
    </source>
</reference>
<dbReference type="EMBL" id="PYGB01000005">
    <property type="protein sequence ID" value="PSK86486.1"/>
    <property type="molecule type" value="Genomic_DNA"/>
</dbReference>
<gene>
    <name evidence="26" type="primary">lov_2</name>
    <name evidence="25" type="ORF">CLV79_105193</name>
    <name evidence="26" type="ORF">LOS8367_01979</name>
</gene>
<dbReference type="EC" id="2.7.13.3" evidence="3"/>
<evidence type="ECO:0000256" key="2">
    <source>
        <dbReference type="ARBA" id="ARBA00004651"/>
    </source>
</evidence>
<dbReference type="PROSITE" id="PS50113">
    <property type="entry name" value="PAC"/>
    <property type="match status" value="1"/>
</dbReference>
<dbReference type="Pfam" id="PF05231">
    <property type="entry name" value="MASE1"/>
    <property type="match status" value="1"/>
</dbReference>
<dbReference type="GO" id="GO:0004673">
    <property type="term" value="F:protein histidine kinase activity"/>
    <property type="evidence" value="ECO:0007669"/>
    <property type="project" value="UniProtKB-EC"/>
</dbReference>
<evidence type="ECO:0000256" key="9">
    <source>
        <dbReference type="ARBA" id="ARBA00022643"/>
    </source>
</evidence>
<keyword evidence="16 22" id="KW-1133">Transmembrane helix</keyword>
<dbReference type="InterPro" id="IPR001610">
    <property type="entry name" value="PAC"/>
</dbReference>
<evidence type="ECO:0000256" key="14">
    <source>
        <dbReference type="ARBA" id="ARBA00022777"/>
    </source>
</evidence>
<evidence type="ECO:0000256" key="12">
    <source>
        <dbReference type="ARBA" id="ARBA00022737"/>
    </source>
</evidence>
<evidence type="ECO:0000256" key="17">
    <source>
        <dbReference type="ARBA" id="ARBA00022991"/>
    </source>
</evidence>
<dbReference type="SMART" id="SM00091">
    <property type="entry name" value="PAS"/>
    <property type="match status" value="1"/>
</dbReference>
<dbReference type="InterPro" id="IPR013656">
    <property type="entry name" value="PAS_4"/>
</dbReference>
<keyword evidence="15" id="KW-0067">ATP-binding</keyword>
<dbReference type="GO" id="GO:0005524">
    <property type="term" value="F:ATP binding"/>
    <property type="evidence" value="ECO:0007669"/>
    <property type="project" value="UniProtKB-KW"/>
</dbReference>
<dbReference type="SMART" id="SM00086">
    <property type="entry name" value="PAC"/>
    <property type="match status" value="1"/>
</dbReference>
<evidence type="ECO:0000256" key="21">
    <source>
        <dbReference type="SAM" id="Coils"/>
    </source>
</evidence>
<evidence type="ECO:0000256" key="15">
    <source>
        <dbReference type="ARBA" id="ARBA00022840"/>
    </source>
</evidence>
<feature type="transmembrane region" description="Helical" evidence="22">
    <location>
        <begin position="85"/>
        <end position="105"/>
    </location>
</feature>
<keyword evidence="20" id="KW-0675">Receptor</keyword>
<dbReference type="RefSeq" id="WP_165761436.1">
    <property type="nucleotide sequence ID" value="NZ_FWFY01000005.1"/>
</dbReference>
<evidence type="ECO:0000313" key="25">
    <source>
        <dbReference type="EMBL" id="PSK86486.1"/>
    </source>
</evidence>
<feature type="domain" description="PAC" evidence="24">
    <location>
        <begin position="395"/>
        <end position="447"/>
    </location>
</feature>
<feature type="transmembrane region" description="Helical" evidence="22">
    <location>
        <begin position="232"/>
        <end position="252"/>
    </location>
</feature>
<keyword evidence="21" id="KW-0175">Coiled coil</keyword>
<evidence type="ECO:0000256" key="7">
    <source>
        <dbReference type="ARBA" id="ARBA00022606"/>
    </source>
</evidence>
<keyword evidence="12" id="KW-0677">Repeat</keyword>
<feature type="transmembrane region" description="Helical" evidence="22">
    <location>
        <begin position="272"/>
        <end position="290"/>
    </location>
</feature>
<keyword evidence="11 22" id="KW-0812">Transmembrane</keyword>
<dbReference type="InterPro" id="IPR007895">
    <property type="entry name" value="MASE1"/>
</dbReference>
<keyword evidence="14 26" id="KW-0418">Kinase</keyword>
<keyword evidence="7" id="KW-0716">Sensory transduction</keyword>
<dbReference type="Gene3D" id="3.30.565.10">
    <property type="entry name" value="Histidine kinase-like ATPase, C-terminal domain"/>
    <property type="match status" value="1"/>
</dbReference>
<evidence type="ECO:0000256" key="20">
    <source>
        <dbReference type="ARBA" id="ARBA00023170"/>
    </source>
</evidence>
<evidence type="ECO:0000313" key="27">
    <source>
        <dbReference type="Proteomes" id="UP000193495"/>
    </source>
</evidence>
<keyword evidence="13" id="KW-0547">Nucleotide-binding</keyword>
<keyword evidence="17" id="KW-0157">Chromophore</keyword>
<dbReference type="SUPFAM" id="SSF55874">
    <property type="entry name" value="ATPase domain of HSP90 chaperone/DNA topoisomerase II/histidine kinase"/>
    <property type="match status" value="1"/>
</dbReference>
<evidence type="ECO:0000259" key="23">
    <source>
        <dbReference type="PROSITE" id="PS50112"/>
    </source>
</evidence>
<evidence type="ECO:0000256" key="13">
    <source>
        <dbReference type="ARBA" id="ARBA00022741"/>
    </source>
</evidence>
<feature type="transmembrane region" description="Helical" evidence="22">
    <location>
        <begin position="12"/>
        <end position="32"/>
    </location>
</feature>
<reference evidence="26 27" key="1">
    <citation type="submission" date="2017-03" db="EMBL/GenBank/DDBJ databases">
        <authorList>
            <person name="Afonso C.L."/>
            <person name="Miller P.J."/>
            <person name="Scott M.A."/>
            <person name="Spackman E."/>
            <person name="Goraichik I."/>
            <person name="Dimitrov K.M."/>
            <person name="Suarez D.L."/>
            <person name="Swayne D.E."/>
        </authorList>
    </citation>
    <scope>NUCLEOTIDE SEQUENCE [LARGE SCALE GENOMIC DNA]</scope>
    <source>
        <strain evidence="26 27">CECT 8367</strain>
    </source>
</reference>
<proteinExistence type="predicted"/>
<feature type="transmembrane region" description="Helical" evidence="22">
    <location>
        <begin position="194"/>
        <end position="212"/>
    </location>
</feature>
<dbReference type="InterPro" id="IPR000700">
    <property type="entry name" value="PAS-assoc_C"/>
</dbReference>
<keyword evidence="5" id="KW-0600">Photoreceptor protein</keyword>
<dbReference type="GO" id="GO:0009881">
    <property type="term" value="F:photoreceptor activity"/>
    <property type="evidence" value="ECO:0007669"/>
    <property type="project" value="UniProtKB-KW"/>
</dbReference>
<feature type="transmembrane region" description="Helical" evidence="22">
    <location>
        <begin position="160"/>
        <end position="182"/>
    </location>
</feature>
<protein>
    <recommendedName>
        <fullName evidence="3">histidine kinase</fullName>
        <ecNumber evidence="3">2.7.13.3</ecNumber>
    </recommendedName>
</protein>
<keyword evidence="28" id="KW-1185">Reference proteome</keyword>
<evidence type="ECO:0000256" key="16">
    <source>
        <dbReference type="ARBA" id="ARBA00022989"/>
    </source>
</evidence>
<evidence type="ECO:0000256" key="18">
    <source>
        <dbReference type="ARBA" id="ARBA00023026"/>
    </source>
</evidence>
<evidence type="ECO:0000256" key="6">
    <source>
        <dbReference type="ARBA" id="ARBA00022553"/>
    </source>
</evidence>
<comment type="catalytic activity">
    <reaction evidence="1">
        <text>ATP + protein L-histidine = ADP + protein N-phospho-L-histidine.</text>
        <dbReference type="EC" id="2.7.13.3"/>
    </reaction>
</comment>
<evidence type="ECO:0000313" key="28">
    <source>
        <dbReference type="Proteomes" id="UP000240624"/>
    </source>
</evidence>
<keyword evidence="4" id="KW-1003">Cell membrane</keyword>
<evidence type="ECO:0000259" key="24">
    <source>
        <dbReference type="PROSITE" id="PS50113"/>
    </source>
</evidence>
<keyword evidence="6" id="KW-0597">Phosphoprotein</keyword>
<dbReference type="GO" id="GO:0005886">
    <property type="term" value="C:plasma membrane"/>
    <property type="evidence" value="ECO:0007669"/>
    <property type="project" value="UniProtKB-SubCell"/>
</dbReference>
<keyword evidence="19 22" id="KW-0472">Membrane</keyword>
<dbReference type="SMART" id="SM00911">
    <property type="entry name" value="HWE_HK"/>
    <property type="match status" value="1"/>
</dbReference>
<keyword evidence="9" id="KW-0288">FMN</keyword>
<dbReference type="PROSITE" id="PS50112">
    <property type="entry name" value="PAS"/>
    <property type="match status" value="1"/>
</dbReference>
<dbReference type="Pfam" id="PF08448">
    <property type="entry name" value="PAS_4"/>
    <property type="match status" value="1"/>
</dbReference>
<accession>A0A1X6Z9I3</accession>
<dbReference type="AlphaFoldDB" id="A0A1X6Z9I3"/>
<evidence type="ECO:0000256" key="19">
    <source>
        <dbReference type="ARBA" id="ARBA00023136"/>
    </source>
</evidence>
<dbReference type="InterPro" id="IPR011102">
    <property type="entry name" value="Sig_transdc_His_kinase_HWE"/>
</dbReference>
<feature type="domain" description="PAS" evidence="23">
    <location>
        <begin position="321"/>
        <end position="391"/>
    </location>
</feature>
<dbReference type="PANTHER" id="PTHR41523">
    <property type="entry name" value="TWO-COMPONENT SYSTEM SENSOR PROTEIN"/>
    <property type="match status" value="1"/>
</dbReference>
<dbReference type="InterPro" id="IPR036890">
    <property type="entry name" value="HATPase_C_sf"/>
</dbReference>
<feature type="coiled-coil region" evidence="21">
    <location>
        <begin position="290"/>
        <end position="324"/>
    </location>
</feature>
<keyword evidence="18" id="KW-0843">Virulence</keyword>
<keyword evidence="8" id="KW-0285">Flavoprotein</keyword>
<dbReference type="InterPro" id="IPR000014">
    <property type="entry name" value="PAS"/>
</dbReference>
<dbReference type="SUPFAM" id="SSF55785">
    <property type="entry name" value="PYP-like sensor domain (PAS domain)"/>
    <property type="match status" value="1"/>
</dbReference>
<evidence type="ECO:0000256" key="11">
    <source>
        <dbReference type="ARBA" id="ARBA00022692"/>
    </source>
</evidence>
<evidence type="ECO:0000313" key="26">
    <source>
        <dbReference type="EMBL" id="SLN45061.1"/>
    </source>
</evidence>
<dbReference type="CDD" id="cd00130">
    <property type="entry name" value="PAS"/>
    <property type="match status" value="1"/>
</dbReference>
<evidence type="ECO:0000256" key="3">
    <source>
        <dbReference type="ARBA" id="ARBA00012438"/>
    </source>
</evidence>
<evidence type="ECO:0000256" key="8">
    <source>
        <dbReference type="ARBA" id="ARBA00022630"/>
    </source>
</evidence>
<keyword evidence="10 26" id="KW-0808">Transferase</keyword>
<dbReference type="Gene3D" id="3.30.450.20">
    <property type="entry name" value="PAS domain"/>
    <property type="match status" value="1"/>
</dbReference>
<dbReference type="PANTHER" id="PTHR41523:SF7">
    <property type="entry name" value="HISTIDINE KINASE"/>
    <property type="match status" value="1"/>
</dbReference>
<dbReference type="EMBL" id="FWFY01000005">
    <property type="protein sequence ID" value="SLN45061.1"/>
    <property type="molecule type" value="Genomic_DNA"/>
</dbReference>
<dbReference type="Proteomes" id="UP000240624">
    <property type="component" value="Unassembled WGS sequence"/>
</dbReference>
<dbReference type="NCBIfam" id="TIGR00229">
    <property type="entry name" value="sensory_box"/>
    <property type="match status" value="1"/>
</dbReference>
<dbReference type="InterPro" id="IPR035965">
    <property type="entry name" value="PAS-like_dom_sf"/>
</dbReference>
<dbReference type="Pfam" id="PF07536">
    <property type="entry name" value="HWE_HK"/>
    <property type="match status" value="1"/>
</dbReference>
<evidence type="ECO:0000256" key="4">
    <source>
        <dbReference type="ARBA" id="ARBA00022475"/>
    </source>
</evidence>
<evidence type="ECO:0000256" key="5">
    <source>
        <dbReference type="ARBA" id="ARBA00022543"/>
    </source>
</evidence>
<dbReference type="Proteomes" id="UP000193495">
    <property type="component" value="Unassembled WGS sequence"/>
</dbReference>
<sequence length="643" mass="69807">MRSTLFSGTPGAAKLVLYYLAYMLSAAFGRWMMVIPDMPITLWPPNGVVLAMLLTQPRQSWGWWIGIGALGELTGNALWYQNPLIWALGYIVANAAAVVTAALLLAPELKAPIRRFATLRQVLSFLAIGVLAAPVISATLGSAVGAAAGTNPFTTTWPVWWLGDATGILIATPLVISAANAWREKAWPRARQAIEAAAIAVVLSGLSLWVLSNGAEFAFLLPVPILWAALRFEFRGVALAVLLLTLAIGMYAQNFQNAPLSASGIAMLNAKLQALILVAASTGLIVAAIIRQQRQALRELARVNDELEARVVERTRAIEAAERRFKATFQNAGVGISIVGGDGTLVRVNDSLARMLGHEVGEMEGHPLDEFTHPADRAKGEAARSQLAAGKAEEYEMEKRYLHKDSQPVWGHTTVSCVRDADGRIDYLIKVIQDITERKRSEALRHMLMREVNHRSKNLLSIVQVIARQTASRSPRDFVETFRERLQALAANQDLLVNNEWRRVSLADLVQGQVGHFGALGQRVVLSGPPVTVPPAVAQALGMALHELATNAAKYGSLSSEAGRVEISWDIEEDSFRMSWREIGGPPVVPPERVGFGTTVLDQLTASSMSGEVSIDYAREGLVWQLRCPLSAVQDGPCDEACD</sequence>
<evidence type="ECO:0000256" key="1">
    <source>
        <dbReference type="ARBA" id="ARBA00000085"/>
    </source>
</evidence>
<feature type="transmembrane region" description="Helical" evidence="22">
    <location>
        <begin position="125"/>
        <end position="148"/>
    </location>
</feature>
<name>A0A1X6Z9I3_9RHOB</name>
<evidence type="ECO:0000256" key="10">
    <source>
        <dbReference type="ARBA" id="ARBA00022679"/>
    </source>
</evidence>
<evidence type="ECO:0000256" key="22">
    <source>
        <dbReference type="SAM" id="Phobius"/>
    </source>
</evidence>
<organism evidence="26 27">
    <name type="scientific">Limimaricola soesokkakensis</name>
    <dbReference type="NCBI Taxonomy" id="1343159"/>
    <lineage>
        <taxon>Bacteria</taxon>
        <taxon>Pseudomonadati</taxon>
        <taxon>Pseudomonadota</taxon>
        <taxon>Alphaproteobacteria</taxon>
        <taxon>Rhodobacterales</taxon>
        <taxon>Paracoccaceae</taxon>
        <taxon>Limimaricola</taxon>
    </lineage>
</organism>
<comment type="subcellular location">
    <subcellularLocation>
        <location evidence="2">Cell membrane</location>
        <topology evidence="2">Multi-pass membrane protein</topology>
    </subcellularLocation>
</comment>